<keyword evidence="2" id="KW-0805">Transcription regulation</keyword>
<dbReference type="FunFam" id="1.10.10.10:FF:000001">
    <property type="entry name" value="LysR family transcriptional regulator"/>
    <property type="match status" value="1"/>
</dbReference>
<proteinExistence type="inferred from homology"/>
<dbReference type="Pfam" id="PF00126">
    <property type="entry name" value="HTH_1"/>
    <property type="match status" value="1"/>
</dbReference>
<dbReference type="GO" id="GO:0003700">
    <property type="term" value="F:DNA-binding transcription factor activity"/>
    <property type="evidence" value="ECO:0007669"/>
    <property type="project" value="InterPro"/>
</dbReference>
<comment type="caution">
    <text evidence="6">The sequence shown here is derived from an EMBL/GenBank/DDBJ whole genome shotgun (WGS) entry which is preliminary data.</text>
</comment>
<dbReference type="AlphaFoldDB" id="A0A941DP91"/>
<dbReference type="SUPFAM" id="SSF46785">
    <property type="entry name" value="Winged helix' DNA-binding domain"/>
    <property type="match status" value="1"/>
</dbReference>
<evidence type="ECO:0000313" key="7">
    <source>
        <dbReference type="Proteomes" id="UP000680067"/>
    </source>
</evidence>
<evidence type="ECO:0000259" key="5">
    <source>
        <dbReference type="PROSITE" id="PS50931"/>
    </source>
</evidence>
<dbReference type="PANTHER" id="PTHR30346:SF28">
    <property type="entry name" value="HTH-TYPE TRANSCRIPTIONAL REGULATOR CYNR"/>
    <property type="match status" value="1"/>
</dbReference>
<evidence type="ECO:0000256" key="3">
    <source>
        <dbReference type="ARBA" id="ARBA00023125"/>
    </source>
</evidence>
<organism evidence="6 7">
    <name type="scientific">Undibacterium luofuense</name>
    <dbReference type="NCBI Taxonomy" id="2828733"/>
    <lineage>
        <taxon>Bacteria</taxon>
        <taxon>Pseudomonadati</taxon>
        <taxon>Pseudomonadota</taxon>
        <taxon>Betaproteobacteria</taxon>
        <taxon>Burkholderiales</taxon>
        <taxon>Oxalobacteraceae</taxon>
        <taxon>Undibacterium</taxon>
    </lineage>
</organism>
<keyword evidence="7" id="KW-1185">Reference proteome</keyword>
<feature type="domain" description="HTH lysR-type" evidence="5">
    <location>
        <begin position="4"/>
        <end position="61"/>
    </location>
</feature>
<evidence type="ECO:0000256" key="1">
    <source>
        <dbReference type="ARBA" id="ARBA00009437"/>
    </source>
</evidence>
<evidence type="ECO:0000256" key="4">
    <source>
        <dbReference type="ARBA" id="ARBA00023163"/>
    </source>
</evidence>
<dbReference type="CDD" id="cd05466">
    <property type="entry name" value="PBP2_LTTR_substrate"/>
    <property type="match status" value="1"/>
</dbReference>
<comment type="similarity">
    <text evidence="1">Belongs to the LysR transcriptional regulatory family.</text>
</comment>
<evidence type="ECO:0000313" key="6">
    <source>
        <dbReference type="EMBL" id="MBR7783187.1"/>
    </source>
</evidence>
<reference evidence="6" key="1">
    <citation type="submission" date="2021-04" db="EMBL/GenBank/DDBJ databases">
        <title>novel species isolated from subtropical streams in China.</title>
        <authorList>
            <person name="Lu H."/>
        </authorList>
    </citation>
    <scope>NUCLEOTIDE SEQUENCE</scope>
    <source>
        <strain evidence="6">LFS511W</strain>
    </source>
</reference>
<dbReference type="RefSeq" id="WP_212688480.1">
    <property type="nucleotide sequence ID" value="NZ_CAXBSD010000134.1"/>
</dbReference>
<dbReference type="SUPFAM" id="SSF53850">
    <property type="entry name" value="Periplasmic binding protein-like II"/>
    <property type="match status" value="1"/>
</dbReference>
<dbReference type="GO" id="GO:0003677">
    <property type="term" value="F:DNA binding"/>
    <property type="evidence" value="ECO:0007669"/>
    <property type="project" value="UniProtKB-KW"/>
</dbReference>
<name>A0A941DP91_9BURK</name>
<dbReference type="InterPro" id="IPR036388">
    <property type="entry name" value="WH-like_DNA-bd_sf"/>
</dbReference>
<evidence type="ECO:0000256" key="2">
    <source>
        <dbReference type="ARBA" id="ARBA00023015"/>
    </source>
</evidence>
<dbReference type="Gene3D" id="3.40.190.290">
    <property type="match status" value="1"/>
</dbReference>
<dbReference type="Pfam" id="PF03466">
    <property type="entry name" value="LysR_substrate"/>
    <property type="match status" value="1"/>
</dbReference>
<keyword evidence="3" id="KW-0238">DNA-binding</keyword>
<accession>A0A941DP91</accession>
<keyword evidence="4" id="KW-0804">Transcription</keyword>
<sequence length="298" mass="32995">MRELSLDQVRTLIAILDLGTFSAAAQALHLSQPTISLHIAELEQRFNTPLLVRTKKPVTATAAGALLAERGRKLLKEADEISEAIRRQTLGIRGRVRMGASSGILVHNLPAVMEILEQRYNGIDIDVQILGSADTLAGLTQGSLDLGIVAMPQPQHKDIVIQHWRTDPMMAFIPPRWECPDLITPAWLADKPLIFNEPSTHMYHLTMAWFAAAGFAPRARIELNYTEAMKSLVASSYGAAILPAEHPDQHGVKTMQIRPLDPPLPRYTGIAHRPLPQLDGASRNVLEVLQQFRQLTQD</sequence>
<dbReference type="Gene3D" id="1.10.10.10">
    <property type="entry name" value="Winged helix-like DNA-binding domain superfamily/Winged helix DNA-binding domain"/>
    <property type="match status" value="1"/>
</dbReference>
<dbReference type="PANTHER" id="PTHR30346">
    <property type="entry name" value="TRANSCRIPTIONAL DUAL REGULATOR HCAR-RELATED"/>
    <property type="match status" value="1"/>
</dbReference>
<dbReference type="PROSITE" id="PS50931">
    <property type="entry name" value="HTH_LYSR"/>
    <property type="match status" value="1"/>
</dbReference>
<dbReference type="InterPro" id="IPR036390">
    <property type="entry name" value="WH_DNA-bd_sf"/>
</dbReference>
<dbReference type="InterPro" id="IPR000847">
    <property type="entry name" value="LysR_HTH_N"/>
</dbReference>
<gene>
    <name evidence="6" type="ORF">KDM89_13620</name>
</gene>
<dbReference type="InterPro" id="IPR005119">
    <property type="entry name" value="LysR_subst-bd"/>
</dbReference>
<dbReference type="EMBL" id="JAGSPN010000010">
    <property type="protein sequence ID" value="MBR7783187.1"/>
    <property type="molecule type" value="Genomic_DNA"/>
</dbReference>
<protein>
    <submittedName>
        <fullName evidence="6">LysR family transcriptional regulator</fullName>
    </submittedName>
</protein>
<dbReference type="PRINTS" id="PR00039">
    <property type="entry name" value="HTHLYSR"/>
</dbReference>
<dbReference type="Proteomes" id="UP000680067">
    <property type="component" value="Unassembled WGS sequence"/>
</dbReference>